<dbReference type="Gene3D" id="3.60.21.70">
    <property type="entry name" value="PhoD-like phosphatase"/>
    <property type="match status" value="1"/>
</dbReference>
<dbReference type="Proteomes" id="UP001165060">
    <property type="component" value="Unassembled WGS sequence"/>
</dbReference>
<evidence type="ECO:0000313" key="4">
    <source>
        <dbReference type="EMBL" id="GMI30413.1"/>
    </source>
</evidence>
<proteinExistence type="predicted"/>
<evidence type="ECO:0000313" key="5">
    <source>
        <dbReference type="Proteomes" id="UP001165060"/>
    </source>
</evidence>
<dbReference type="Pfam" id="PF03151">
    <property type="entry name" value="TPT"/>
    <property type="match status" value="1"/>
</dbReference>
<dbReference type="InterPro" id="IPR004853">
    <property type="entry name" value="Sugar_P_trans_dom"/>
</dbReference>
<feature type="transmembrane region" description="Helical" evidence="1">
    <location>
        <begin position="20"/>
        <end position="46"/>
    </location>
</feature>
<accession>A0ABQ6MQX0</accession>
<feature type="domain" description="Sugar phosphate transporter" evidence="2">
    <location>
        <begin position="476"/>
        <end position="554"/>
    </location>
</feature>
<gene>
    <name evidence="4" type="ORF">TeGR_g8438</name>
</gene>
<dbReference type="Pfam" id="PF09423">
    <property type="entry name" value="PhoD"/>
    <property type="match status" value="1"/>
</dbReference>
<dbReference type="InterPro" id="IPR052900">
    <property type="entry name" value="Phospholipid_Metab_Enz"/>
</dbReference>
<dbReference type="PANTHER" id="PTHR43606">
    <property type="entry name" value="PHOSPHATASE, PUTATIVE (AFU_ORTHOLOGUE AFUA_6G08710)-RELATED"/>
    <property type="match status" value="1"/>
</dbReference>
<reference evidence="4 5" key="1">
    <citation type="journal article" date="2023" name="Commun. Biol.">
        <title>Genome analysis of Parmales, the sister group of diatoms, reveals the evolutionary specialization of diatoms from phago-mixotrophs to photoautotrophs.</title>
        <authorList>
            <person name="Ban H."/>
            <person name="Sato S."/>
            <person name="Yoshikawa S."/>
            <person name="Yamada K."/>
            <person name="Nakamura Y."/>
            <person name="Ichinomiya M."/>
            <person name="Sato N."/>
            <person name="Blanc-Mathieu R."/>
            <person name="Endo H."/>
            <person name="Kuwata A."/>
            <person name="Ogata H."/>
        </authorList>
    </citation>
    <scope>NUCLEOTIDE SEQUENCE [LARGE SCALE GENOMIC DNA]</scope>
</reference>
<dbReference type="InterPro" id="IPR038607">
    <property type="entry name" value="PhoD-like_sf"/>
</dbReference>
<name>A0ABQ6MQX0_9STRA</name>
<keyword evidence="1" id="KW-1133">Transmembrane helix</keyword>
<dbReference type="InterPro" id="IPR029052">
    <property type="entry name" value="Metallo-depent_PP-like"/>
</dbReference>
<comment type="caution">
    <text evidence="4">The sequence shown here is derived from an EMBL/GenBank/DDBJ whole genome shotgun (WGS) entry which is preliminary data.</text>
</comment>
<dbReference type="EMBL" id="BRYB01003099">
    <property type="protein sequence ID" value="GMI30413.1"/>
    <property type="molecule type" value="Genomic_DNA"/>
</dbReference>
<dbReference type="InterPro" id="IPR018946">
    <property type="entry name" value="PhoD-like_MPP"/>
</dbReference>
<organism evidence="4 5">
    <name type="scientific">Tetraparma gracilis</name>
    <dbReference type="NCBI Taxonomy" id="2962635"/>
    <lineage>
        <taxon>Eukaryota</taxon>
        <taxon>Sar</taxon>
        <taxon>Stramenopiles</taxon>
        <taxon>Ochrophyta</taxon>
        <taxon>Bolidophyceae</taxon>
        <taxon>Parmales</taxon>
        <taxon>Triparmaceae</taxon>
        <taxon>Tetraparma</taxon>
    </lineage>
</organism>
<evidence type="ECO:0000259" key="3">
    <source>
        <dbReference type="Pfam" id="PF09423"/>
    </source>
</evidence>
<evidence type="ECO:0000256" key="1">
    <source>
        <dbReference type="SAM" id="Phobius"/>
    </source>
</evidence>
<evidence type="ECO:0008006" key="6">
    <source>
        <dbReference type="Google" id="ProtNLM"/>
    </source>
</evidence>
<feature type="transmembrane region" description="Helical" evidence="1">
    <location>
        <begin position="52"/>
        <end position="70"/>
    </location>
</feature>
<feature type="domain" description="PhoD-like phosphatase metallophosphatase" evidence="3">
    <location>
        <begin position="218"/>
        <end position="457"/>
    </location>
</feature>
<protein>
    <recommendedName>
        <fullName evidence="6">PhoD-like phosphatase metallophosphatase domain-containing protein</fullName>
    </recommendedName>
</protein>
<evidence type="ECO:0000259" key="2">
    <source>
        <dbReference type="Pfam" id="PF03151"/>
    </source>
</evidence>
<dbReference type="PANTHER" id="PTHR43606:SF2">
    <property type="entry name" value="ALKALINE PHOSPHATASE FAMILY PROTEIN (AFU_ORTHOLOGUE AFUA_5G03860)"/>
    <property type="match status" value="1"/>
</dbReference>
<keyword evidence="1" id="KW-0472">Membrane</keyword>
<keyword evidence="5" id="KW-1185">Reference proteome</keyword>
<sequence>MIVDQDNPPPPQPTPPSSPLLICPLSLLLLFFQFLAPFSLLSYLLVFAVAPLLYLGIGSFLILIILSAALKSRLRLQLPPHLIYIALTSSLLVYALYFHNHVSPQLHTASSFLTLHQVTPTSATFWVRHPEPGPFSVSLTSGSGAELTATESFSPSDDFTGTLLFQDLRPGTEYAFQGPGAGGTFTTREADPNQKLTFVSGSCTMIARTARLRLLGLRSVLAQKPDFLIFLGDLIYADVPRLGGGLGGRLHMYRAMYREVFANADFAALTTNTPTYYMFDDHEIINDYNELPDSDPYEPAVRAWREYAGSTNPALGGGGGGEQRHYYHFTQGSGDFFVLDTRSYRLGKEADSCAATDQGEDVSMLGVEQTQTLKAWLLASTSVFKFVASPQPLSRNVDAHGESCEEAWSGHAWEREELLDWIEGQEGLEGVVFLTGDLHQVGVYALRESIAEISASPFDASGQVSNHAKGGEDVTFFERYLGNYYYNVTNKLALRAAGGTSGFPMTISSLQIGVGALYALFMWAAPNGRSLPKITVDDVVKMLPVAFCAMGSHCA</sequence>
<dbReference type="CDD" id="cd07389">
    <property type="entry name" value="MPP_PhoD"/>
    <property type="match status" value="1"/>
</dbReference>
<dbReference type="SUPFAM" id="SSF56300">
    <property type="entry name" value="Metallo-dependent phosphatases"/>
    <property type="match status" value="1"/>
</dbReference>
<keyword evidence="1" id="KW-0812">Transmembrane</keyword>